<keyword evidence="2" id="KW-1185">Reference proteome</keyword>
<evidence type="ECO:0000313" key="2">
    <source>
        <dbReference type="Proteomes" id="UP000887577"/>
    </source>
</evidence>
<dbReference type="SUPFAM" id="SSF56436">
    <property type="entry name" value="C-type lectin-like"/>
    <property type="match status" value="1"/>
</dbReference>
<dbReference type="WBParaSite" id="PSU_v2.g18132.t1">
    <property type="protein sequence ID" value="PSU_v2.g18132.t1"/>
    <property type="gene ID" value="PSU_v2.g18132"/>
</dbReference>
<organism evidence="2 3">
    <name type="scientific">Panagrolaimus superbus</name>
    <dbReference type="NCBI Taxonomy" id="310955"/>
    <lineage>
        <taxon>Eukaryota</taxon>
        <taxon>Metazoa</taxon>
        <taxon>Ecdysozoa</taxon>
        <taxon>Nematoda</taxon>
        <taxon>Chromadorea</taxon>
        <taxon>Rhabditida</taxon>
        <taxon>Tylenchina</taxon>
        <taxon>Panagrolaimomorpha</taxon>
        <taxon>Panagrolaimoidea</taxon>
        <taxon>Panagrolaimidae</taxon>
        <taxon>Panagrolaimus</taxon>
    </lineage>
</organism>
<feature type="chain" id="PRO_5038054333" evidence="1">
    <location>
        <begin position="27"/>
        <end position="166"/>
    </location>
</feature>
<sequence length="166" mass="18457">MAVFLQRGFAILGLFLGLLIFGKVEAENFGCPPGWHFGSNCCNDNCYRVISVPSPNKARAIDDNYCTQLDKDAMPAVIKCEEENSFIPTLPKYHYLIQKTGLGIGIYVPTNVGWSKSNFRNRDGSKIEYTKWGYVSYILGGIREPGPGGGGEKTTLLLTYKRLFCI</sequence>
<reference evidence="3" key="1">
    <citation type="submission" date="2022-11" db="UniProtKB">
        <authorList>
            <consortium name="WormBaseParasite"/>
        </authorList>
    </citation>
    <scope>IDENTIFICATION</scope>
</reference>
<dbReference type="InterPro" id="IPR016186">
    <property type="entry name" value="C-type_lectin-like/link_sf"/>
</dbReference>
<keyword evidence="1" id="KW-0732">Signal</keyword>
<dbReference type="AlphaFoldDB" id="A0A914YFB2"/>
<dbReference type="Proteomes" id="UP000887577">
    <property type="component" value="Unplaced"/>
</dbReference>
<dbReference type="InterPro" id="IPR016187">
    <property type="entry name" value="CTDL_fold"/>
</dbReference>
<dbReference type="Gene3D" id="3.10.100.10">
    <property type="entry name" value="Mannose-Binding Protein A, subunit A"/>
    <property type="match status" value="1"/>
</dbReference>
<name>A0A914YFB2_9BILA</name>
<evidence type="ECO:0000256" key="1">
    <source>
        <dbReference type="SAM" id="SignalP"/>
    </source>
</evidence>
<protein>
    <submittedName>
        <fullName evidence="3">Uncharacterized protein</fullName>
    </submittedName>
</protein>
<evidence type="ECO:0000313" key="3">
    <source>
        <dbReference type="WBParaSite" id="PSU_v2.g18132.t1"/>
    </source>
</evidence>
<proteinExistence type="predicted"/>
<feature type="signal peptide" evidence="1">
    <location>
        <begin position="1"/>
        <end position="26"/>
    </location>
</feature>
<accession>A0A914YFB2</accession>